<sequence length="159" mass="18181">MCNLTNDDLLELDNDDFQIDDSFEELGGGFARTVYAIDKDRVAKVSNGMEGSWKQNRNEIRVWKKATDEQKEYLAPIIDGNDDVVIMRRCDELNDTDEIPANDVVQVLVDEFDLGDGDIFKDRRSWGKLNGKVVLVDYGLTNAIHKEHYEMDDTSNDDN</sequence>
<dbReference type="RefSeq" id="WP_035665092.1">
    <property type="nucleotide sequence ID" value="NZ_BAUV01000020.1"/>
</dbReference>
<reference evidence="1 2" key="1">
    <citation type="journal article" date="2014" name="Genome Announc.">
        <title>Draft Genome Sequences of Three Alkaliphilic Bacillus Strains, Bacillus wakoensis JCM 9140T, Bacillus akibai JCM 9157T, and Bacillus hemicellulosilyticus JCM 9152T.</title>
        <authorList>
            <person name="Yuki M."/>
            <person name="Oshima K."/>
            <person name="Suda W."/>
            <person name="Oshida Y."/>
            <person name="Kitamura K."/>
            <person name="Iida T."/>
            <person name="Hattori M."/>
            <person name="Ohkuma M."/>
        </authorList>
    </citation>
    <scope>NUCLEOTIDE SEQUENCE [LARGE SCALE GENOMIC DNA]</scope>
    <source>
        <strain evidence="1 2">JCM 9157</strain>
    </source>
</reference>
<organism evidence="1 2">
    <name type="scientific">Halalkalibacter akibai (strain ATCC 43226 / DSM 21942 / CIP 109018 / JCM 9157 / 1139)</name>
    <name type="common">Bacillus akibai</name>
    <dbReference type="NCBI Taxonomy" id="1236973"/>
    <lineage>
        <taxon>Bacteria</taxon>
        <taxon>Bacillati</taxon>
        <taxon>Bacillota</taxon>
        <taxon>Bacilli</taxon>
        <taxon>Bacillales</taxon>
        <taxon>Bacillaceae</taxon>
        <taxon>Halalkalibacter</taxon>
    </lineage>
</organism>
<protein>
    <submittedName>
        <fullName evidence="1">Uncharacterized protein</fullName>
    </submittedName>
</protein>
<comment type="caution">
    <text evidence="1">The sequence shown here is derived from an EMBL/GenBank/DDBJ whole genome shotgun (WGS) entry which is preliminary data.</text>
</comment>
<dbReference type="OrthoDB" id="1739422at2"/>
<evidence type="ECO:0000313" key="1">
    <source>
        <dbReference type="EMBL" id="GAE35610.1"/>
    </source>
</evidence>
<dbReference type="Proteomes" id="UP000018896">
    <property type="component" value="Unassembled WGS sequence"/>
</dbReference>
<accession>W4QTX0</accession>
<keyword evidence="2" id="KW-1185">Reference proteome</keyword>
<dbReference type="AlphaFoldDB" id="W4QTX0"/>
<dbReference type="EMBL" id="BAUV01000020">
    <property type="protein sequence ID" value="GAE35610.1"/>
    <property type="molecule type" value="Genomic_DNA"/>
</dbReference>
<gene>
    <name evidence="1" type="ORF">JCM9157_2725</name>
</gene>
<proteinExistence type="predicted"/>
<evidence type="ECO:0000313" key="2">
    <source>
        <dbReference type="Proteomes" id="UP000018896"/>
    </source>
</evidence>
<name>W4QTX0_HALA3</name>